<proteinExistence type="predicted"/>
<gene>
    <name evidence="2" type="ORF">C9374_007839</name>
</gene>
<accession>A0AA88GK60</accession>
<organism evidence="2 3">
    <name type="scientific">Naegleria lovaniensis</name>
    <name type="common">Amoeba</name>
    <dbReference type="NCBI Taxonomy" id="51637"/>
    <lineage>
        <taxon>Eukaryota</taxon>
        <taxon>Discoba</taxon>
        <taxon>Heterolobosea</taxon>
        <taxon>Tetramitia</taxon>
        <taxon>Eutetramitia</taxon>
        <taxon>Vahlkampfiidae</taxon>
        <taxon>Naegleria</taxon>
    </lineage>
</organism>
<name>A0AA88GK60_NAELO</name>
<dbReference type="EMBL" id="PYSW02000031">
    <property type="protein sequence ID" value="KAG2378691.1"/>
    <property type="molecule type" value="Genomic_DNA"/>
</dbReference>
<comment type="caution">
    <text evidence="2">The sequence shown here is derived from an EMBL/GenBank/DDBJ whole genome shotgun (WGS) entry which is preliminary data.</text>
</comment>
<dbReference type="AlphaFoldDB" id="A0AA88GK60"/>
<evidence type="ECO:0000313" key="2">
    <source>
        <dbReference type="EMBL" id="KAG2378691.1"/>
    </source>
</evidence>
<keyword evidence="3" id="KW-1185">Reference proteome</keyword>
<protein>
    <submittedName>
        <fullName evidence="2">Uncharacterized protein</fullName>
    </submittedName>
</protein>
<evidence type="ECO:0000256" key="1">
    <source>
        <dbReference type="SAM" id="MobiDB-lite"/>
    </source>
</evidence>
<reference evidence="2 3" key="1">
    <citation type="journal article" date="2018" name="BMC Genomics">
        <title>The genome of Naegleria lovaniensis, the basis for a comparative approach to unravel pathogenicity factors of the human pathogenic amoeba N. fowleri.</title>
        <authorList>
            <person name="Liechti N."/>
            <person name="Schurch N."/>
            <person name="Bruggmann R."/>
            <person name="Wittwer M."/>
        </authorList>
    </citation>
    <scope>NUCLEOTIDE SEQUENCE [LARGE SCALE GENOMIC DNA]</scope>
    <source>
        <strain evidence="2 3">ATCC 30569</strain>
    </source>
</reference>
<dbReference type="GeneID" id="68100293"/>
<feature type="compositionally biased region" description="Basic and acidic residues" evidence="1">
    <location>
        <begin position="17"/>
        <end position="27"/>
    </location>
</feature>
<feature type="compositionally biased region" description="Polar residues" evidence="1">
    <location>
        <begin position="1"/>
        <end position="12"/>
    </location>
</feature>
<dbReference type="Proteomes" id="UP000816034">
    <property type="component" value="Unassembled WGS sequence"/>
</dbReference>
<evidence type="ECO:0000313" key="3">
    <source>
        <dbReference type="Proteomes" id="UP000816034"/>
    </source>
</evidence>
<dbReference type="RefSeq" id="XP_044545953.1">
    <property type="nucleotide sequence ID" value="XM_044697848.1"/>
</dbReference>
<feature type="region of interest" description="Disordered" evidence="1">
    <location>
        <begin position="1"/>
        <end position="27"/>
    </location>
</feature>
<sequence length="188" mass="21713">MGHVTSIHSSHPSLVDVETKNHQERDARMKNSISSFNSSSSSSNGSSQQCVISVNSQFLNEMEHVQLTKYIMNLEFENPKLWKQYVVQYYLTTRFQFPKKDLTMRKRSSTWSNNEKEQSSTLKNEHNLHPVKYRHGAVLSESDVNLSNLSIQYSRMILLLQSTIHTPSPNYSKRALQTNLLKQNQNPP</sequence>